<evidence type="ECO:0000313" key="10">
    <source>
        <dbReference type="Proteomes" id="UP000475666"/>
    </source>
</evidence>
<feature type="domain" description="Major facilitator superfamily (MFS) profile" evidence="8">
    <location>
        <begin position="26"/>
        <end position="424"/>
    </location>
</feature>
<sequence length="448" mass="47880">MSTAPGAPTVSRSALPWVERIGIPRPLMWGYVAVLIFMIGDGVESNYLEPYLRDSGFTSSGAGLVISVYGAFVALGSWLSGALSNVWGPRRVMRIGAVLWIVFEVLFLTLALPSENQVLVYVFYGLRGIAYPLFAYAFLLWIQLTARRELRGSAAGWFWFAYSAGLPTIGSAIAAVSIPLVGAYSTFWLSLGLVAVGAAIGSFAVKEARGTRPMVDTTAPGFSFRSELLRGVSVLKRHPRIGIAAVVRMINTTPYFGFFVFLPSFFTDEIGISESKYLALVTFMGVIGILADPFFGRISDRLGWRSTIAWAGGVGCALGVALVYWVPQLAPGNYAVALLATVVYGIMLAGYIPLSALLPSLVPEEDKGNAMGIYSLAAGLSTFVGPLTYSVVDPLVGHTGVVIVYIGMYLAGALLTWRYLDVPEDPGSRRAGGPVPAVSLAPKDLQSS</sequence>
<reference evidence="9 10" key="1">
    <citation type="submission" date="2020-01" db="EMBL/GenBank/DDBJ databases">
        <title>Insect and environment-associated Actinomycetes.</title>
        <authorList>
            <person name="Currrie C."/>
            <person name="Chevrette M."/>
            <person name="Carlson C."/>
            <person name="Stubbendieck R."/>
            <person name="Wendt-Pienkowski E."/>
        </authorList>
    </citation>
    <scope>NUCLEOTIDE SEQUENCE [LARGE SCALE GENOMIC DNA]</scope>
    <source>
        <strain evidence="9 10">SID7739</strain>
    </source>
</reference>
<feature type="transmembrane region" description="Helical" evidence="7">
    <location>
        <begin position="21"/>
        <end position="40"/>
    </location>
</feature>
<dbReference type="CDD" id="cd17337">
    <property type="entry name" value="MFS_CsbX"/>
    <property type="match status" value="1"/>
</dbReference>
<accession>A0A6G3TJX2</accession>
<dbReference type="SUPFAM" id="SSF103473">
    <property type="entry name" value="MFS general substrate transporter"/>
    <property type="match status" value="1"/>
</dbReference>
<feature type="transmembrane region" description="Helical" evidence="7">
    <location>
        <begin position="245"/>
        <end position="265"/>
    </location>
</feature>
<dbReference type="InterPro" id="IPR050189">
    <property type="entry name" value="MFS_Efflux_Transporters"/>
</dbReference>
<dbReference type="InterPro" id="IPR036259">
    <property type="entry name" value="MFS_trans_sf"/>
</dbReference>
<organism evidence="9 10">
    <name type="scientific">Streptomyces rubrogriseus</name>
    <dbReference type="NCBI Taxonomy" id="194673"/>
    <lineage>
        <taxon>Bacteria</taxon>
        <taxon>Bacillati</taxon>
        <taxon>Actinomycetota</taxon>
        <taxon>Actinomycetes</taxon>
        <taxon>Kitasatosporales</taxon>
        <taxon>Streptomycetaceae</taxon>
        <taxon>Streptomyces</taxon>
        <taxon>Streptomyces violaceoruber group</taxon>
    </lineage>
</organism>
<dbReference type="PANTHER" id="PTHR43124">
    <property type="entry name" value="PURINE EFFLUX PUMP PBUE"/>
    <property type="match status" value="1"/>
</dbReference>
<feature type="transmembrane region" description="Helical" evidence="7">
    <location>
        <begin position="118"/>
        <end position="142"/>
    </location>
</feature>
<dbReference type="InterPro" id="IPR011701">
    <property type="entry name" value="MFS"/>
</dbReference>
<evidence type="ECO:0000256" key="7">
    <source>
        <dbReference type="SAM" id="Phobius"/>
    </source>
</evidence>
<evidence type="ECO:0000256" key="1">
    <source>
        <dbReference type="ARBA" id="ARBA00004651"/>
    </source>
</evidence>
<feature type="transmembrane region" description="Helical" evidence="7">
    <location>
        <begin position="154"/>
        <end position="181"/>
    </location>
</feature>
<comment type="subcellular location">
    <subcellularLocation>
        <location evidence="1">Cell membrane</location>
        <topology evidence="1">Multi-pass membrane protein</topology>
    </subcellularLocation>
</comment>
<evidence type="ECO:0000256" key="2">
    <source>
        <dbReference type="ARBA" id="ARBA00022475"/>
    </source>
</evidence>
<evidence type="ECO:0000256" key="4">
    <source>
        <dbReference type="ARBA" id="ARBA00022989"/>
    </source>
</evidence>
<feature type="transmembrane region" description="Helical" evidence="7">
    <location>
        <begin position="370"/>
        <end position="389"/>
    </location>
</feature>
<dbReference type="Proteomes" id="UP000475666">
    <property type="component" value="Unassembled WGS sequence"/>
</dbReference>
<dbReference type="AlphaFoldDB" id="A0A6G3TJX2"/>
<dbReference type="PROSITE" id="PS50850">
    <property type="entry name" value="MFS"/>
    <property type="match status" value="1"/>
</dbReference>
<keyword evidence="5 7" id="KW-0472">Membrane</keyword>
<dbReference type="GO" id="GO:0005886">
    <property type="term" value="C:plasma membrane"/>
    <property type="evidence" value="ECO:0007669"/>
    <property type="project" value="UniProtKB-SubCell"/>
</dbReference>
<protein>
    <submittedName>
        <fullName evidence="9">MFS transporter</fullName>
    </submittedName>
</protein>
<evidence type="ECO:0000256" key="6">
    <source>
        <dbReference type="SAM" id="MobiDB-lite"/>
    </source>
</evidence>
<dbReference type="Pfam" id="PF07690">
    <property type="entry name" value="MFS_1"/>
    <property type="match status" value="1"/>
</dbReference>
<keyword evidence="4 7" id="KW-1133">Transmembrane helix</keyword>
<name>A0A6G3TJX2_9ACTN</name>
<proteinExistence type="predicted"/>
<feature type="transmembrane region" description="Helical" evidence="7">
    <location>
        <begin position="92"/>
        <end position="112"/>
    </location>
</feature>
<feature type="transmembrane region" description="Helical" evidence="7">
    <location>
        <begin position="187"/>
        <end position="205"/>
    </location>
</feature>
<dbReference type="GO" id="GO:0022857">
    <property type="term" value="F:transmembrane transporter activity"/>
    <property type="evidence" value="ECO:0007669"/>
    <property type="project" value="InterPro"/>
</dbReference>
<feature type="transmembrane region" description="Helical" evidence="7">
    <location>
        <begin position="332"/>
        <end position="358"/>
    </location>
</feature>
<dbReference type="EMBL" id="JAAGMQ010000817">
    <property type="protein sequence ID" value="NEC36836.1"/>
    <property type="molecule type" value="Genomic_DNA"/>
</dbReference>
<feature type="transmembrane region" description="Helical" evidence="7">
    <location>
        <begin position="307"/>
        <end position="326"/>
    </location>
</feature>
<feature type="transmembrane region" description="Helical" evidence="7">
    <location>
        <begin position="395"/>
        <end position="420"/>
    </location>
</feature>
<feature type="transmembrane region" description="Helical" evidence="7">
    <location>
        <begin position="60"/>
        <end position="80"/>
    </location>
</feature>
<dbReference type="PANTHER" id="PTHR43124:SF3">
    <property type="entry name" value="CHLORAMPHENICOL EFFLUX PUMP RV0191"/>
    <property type="match status" value="1"/>
</dbReference>
<evidence type="ECO:0000313" key="9">
    <source>
        <dbReference type="EMBL" id="NEC36836.1"/>
    </source>
</evidence>
<dbReference type="NCBIfam" id="TIGR00897">
    <property type="entry name" value="2A0118"/>
    <property type="match status" value="1"/>
</dbReference>
<gene>
    <name evidence="9" type="ORF">G3I66_27250</name>
</gene>
<dbReference type="InterPro" id="IPR020846">
    <property type="entry name" value="MFS_dom"/>
</dbReference>
<dbReference type="Gene3D" id="1.20.1250.20">
    <property type="entry name" value="MFS general substrate transporter like domains"/>
    <property type="match status" value="2"/>
</dbReference>
<evidence type="ECO:0000256" key="3">
    <source>
        <dbReference type="ARBA" id="ARBA00022692"/>
    </source>
</evidence>
<comment type="caution">
    <text evidence="9">The sequence shown here is derived from an EMBL/GenBank/DDBJ whole genome shotgun (WGS) entry which is preliminary data.</text>
</comment>
<keyword evidence="2" id="KW-1003">Cell membrane</keyword>
<evidence type="ECO:0000259" key="8">
    <source>
        <dbReference type="PROSITE" id="PS50850"/>
    </source>
</evidence>
<evidence type="ECO:0000256" key="5">
    <source>
        <dbReference type="ARBA" id="ARBA00023136"/>
    </source>
</evidence>
<dbReference type="RefSeq" id="WP_164277890.1">
    <property type="nucleotide sequence ID" value="NZ_JAAGMQ010000817.1"/>
</dbReference>
<dbReference type="InterPro" id="IPR004748">
    <property type="entry name" value="Polyol_permease-like"/>
</dbReference>
<feature type="region of interest" description="Disordered" evidence="6">
    <location>
        <begin position="426"/>
        <end position="448"/>
    </location>
</feature>
<keyword evidence="3 7" id="KW-0812">Transmembrane</keyword>
<feature type="transmembrane region" description="Helical" evidence="7">
    <location>
        <begin position="277"/>
        <end position="295"/>
    </location>
</feature>